<reference evidence="1 2" key="1">
    <citation type="submission" date="2020-08" db="EMBL/GenBank/DDBJ databases">
        <title>Sequencing the genomes of 1000 actinobacteria strains.</title>
        <authorList>
            <person name="Klenk H.-P."/>
        </authorList>
    </citation>
    <scope>NUCLEOTIDE SEQUENCE [LARGE SCALE GENOMIC DNA]</scope>
    <source>
        <strain evidence="1 2">DSM 43149</strain>
    </source>
</reference>
<dbReference type="AlphaFoldDB" id="A0A7W7I4B4"/>
<gene>
    <name evidence="1" type="ORF">BJ971_006695</name>
</gene>
<dbReference type="PROSITE" id="PS51257">
    <property type="entry name" value="PROKAR_LIPOPROTEIN"/>
    <property type="match status" value="1"/>
</dbReference>
<evidence type="ECO:0000313" key="2">
    <source>
        <dbReference type="Proteomes" id="UP000578112"/>
    </source>
</evidence>
<dbReference type="EMBL" id="JACHNH010000001">
    <property type="protein sequence ID" value="MBB4766139.1"/>
    <property type="molecule type" value="Genomic_DNA"/>
</dbReference>
<organism evidence="1 2">
    <name type="scientific">Actinoplanes digitatis</name>
    <dbReference type="NCBI Taxonomy" id="1868"/>
    <lineage>
        <taxon>Bacteria</taxon>
        <taxon>Bacillati</taxon>
        <taxon>Actinomycetota</taxon>
        <taxon>Actinomycetes</taxon>
        <taxon>Micromonosporales</taxon>
        <taxon>Micromonosporaceae</taxon>
        <taxon>Actinoplanes</taxon>
    </lineage>
</organism>
<dbReference type="RefSeq" id="WP_184997215.1">
    <property type="nucleotide sequence ID" value="NZ_BOMK01000051.1"/>
</dbReference>
<protein>
    <submittedName>
        <fullName evidence="1">Uncharacterized protein</fullName>
    </submittedName>
</protein>
<sequence length="79" mass="7223">MSDTRTPGGFTGDPAAALTAAGTGGCCGNPPRATATLPEPAQATAAPCCGTATEAAAEGSCCGSAAKTDAVASGKGCCG</sequence>
<accession>A0A7W7I4B4</accession>
<proteinExistence type="predicted"/>
<dbReference type="Proteomes" id="UP000578112">
    <property type="component" value="Unassembled WGS sequence"/>
</dbReference>
<comment type="caution">
    <text evidence="1">The sequence shown here is derived from an EMBL/GenBank/DDBJ whole genome shotgun (WGS) entry which is preliminary data.</text>
</comment>
<keyword evidence="2" id="KW-1185">Reference proteome</keyword>
<evidence type="ECO:0000313" key="1">
    <source>
        <dbReference type="EMBL" id="MBB4766139.1"/>
    </source>
</evidence>
<name>A0A7W7I4B4_9ACTN</name>